<reference evidence="1 2" key="1">
    <citation type="submission" date="2018-06" db="EMBL/GenBank/DDBJ databases">
        <title>Genomic Encyclopedia of Type Strains, Phase III (KMG-III): the genomes of soil and plant-associated and newly described type strains.</title>
        <authorList>
            <person name="Whitman W."/>
        </authorList>
    </citation>
    <scope>NUCLEOTIDE SEQUENCE [LARGE SCALE GENOMIC DNA]</scope>
    <source>
        <strain evidence="1 2">LMG 23644</strain>
    </source>
</reference>
<accession>A0A329BSZ9</accession>
<comment type="caution">
    <text evidence="1">The sequence shown here is derived from an EMBL/GenBank/DDBJ whole genome shotgun (WGS) entry which is preliminary data.</text>
</comment>
<organism evidence="1 2">
    <name type="scientific">Paraburkholderia bryophila</name>
    <dbReference type="NCBI Taxonomy" id="420952"/>
    <lineage>
        <taxon>Bacteria</taxon>
        <taxon>Pseudomonadati</taxon>
        <taxon>Pseudomonadota</taxon>
        <taxon>Betaproteobacteria</taxon>
        <taxon>Burkholderiales</taxon>
        <taxon>Burkholderiaceae</taxon>
        <taxon>Paraburkholderia</taxon>
    </lineage>
</organism>
<name>A0A329BSZ9_9BURK</name>
<evidence type="ECO:0000313" key="2">
    <source>
        <dbReference type="Proteomes" id="UP000248918"/>
    </source>
</evidence>
<dbReference type="EMBL" id="QLTK01000025">
    <property type="protein sequence ID" value="RAS22095.1"/>
    <property type="molecule type" value="Genomic_DNA"/>
</dbReference>
<dbReference type="Proteomes" id="UP000248918">
    <property type="component" value="Unassembled WGS sequence"/>
</dbReference>
<evidence type="ECO:0000313" key="1">
    <source>
        <dbReference type="EMBL" id="RAS22095.1"/>
    </source>
</evidence>
<gene>
    <name evidence="1" type="ORF">BX591_12537</name>
</gene>
<protein>
    <submittedName>
        <fullName evidence="1">Uncharacterized protein</fullName>
    </submittedName>
</protein>
<sequence length="54" mass="5933">MTHVTTLSSAAAPRKLSIIFLSVTKTWRAGQRVEREMQPEIGLDFSQGGALPFT</sequence>
<proteinExistence type="predicted"/>
<dbReference type="AlphaFoldDB" id="A0A329BSZ9"/>
<dbReference type="RefSeq" id="WP_167444625.1">
    <property type="nucleotide sequence ID" value="NZ_CADFFP010000027.1"/>
</dbReference>